<dbReference type="EMBL" id="ML208530">
    <property type="protein sequence ID" value="TFK63298.1"/>
    <property type="molecule type" value="Genomic_DNA"/>
</dbReference>
<proteinExistence type="predicted"/>
<name>A0ACD3ACC2_9AGAR</name>
<organism evidence="1 2">
    <name type="scientific">Pluteus cervinus</name>
    <dbReference type="NCBI Taxonomy" id="181527"/>
    <lineage>
        <taxon>Eukaryota</taxon>
        <taxon>Fungi</taxon>
        <taxon>Dikarya</taxon>
        <taxon>Basidiomycota</taxon>
        <taxon>Agaricomycotina</taxon>
        <taxon>Agaricomycetes</taxon>
        <taxon>Agaricomycetidae</taxon>
        <taxon>Agaricales</taxon>
        <taxon>Pluteineae</taxon>
        <taxon>Pluteaceae</taxon>
        <taxon>Pluteus</taxon>
    </lineage>
</organism>
<evidence type="ECO:0000313" key="1">
    <source>
        <dbReference type="EMBL" id="TFK63298.1"/>
    </source>
</evidence>
<protein>
    <submittedName>
        <fullName evidence="1">Uncharacterized protein</fullName>
    </submittedName>
</protein>
<dbReference type="Proteomes" id="UP000308600">
    <property type="component" value="Unassembled WGS sequence"/>
</dbReference>
<reference evidence="1 2" key="1">
    <citation type="journal article" date="2019" name="Nat. Ecol. Evol.">
        <title>Megaphylogeny resolves global patterns of mushroom evolution.</title>
        <authorList>
            <person name="Varga T."/>
            <person name="Krizsan K."/>
            <person name="Foldi C."/>
            <person name="Dima B."/>
            <person name="Sanchez-Garcia M."/>
            <person name="Sanchez-Ramirez S."/>
            <person name="Szollosi G.J."/>
            <person name="Szarkandi J.G."/>
            <person name="Papp V."/>
            <person name="Albert L."/>
            <person name="Andreopoulos W."/>
            <person name="Angelini C."/>
            <person name="Antonin V."/>
            <person name="Barry K.W."/>
            <person name="Bougher N.L."/>
            <person name="Buchanan P."/>
            <person name="Buyck B."/>
            <person name="Bense V."/>
            <person name="Catcheside P."/>
            <person name="Chovatia M."/>
            <person name="Cooper J."/>
            <person name="Damon W."/>
            <person name="Desjardin D."/>
            <person name="Finy P."/>
            <person name="Geml J."/>
            <person name="Haridas S."/>
            <person name="Hughes K."/>
            <person name="Justo A."/>
            <person name="Karasinski D."/>
            <person name="Kautmanova I."/>
            <person name="Kiss B."/>
            <person name="Kocsube S."/>
            <person name="Kotiranta H."/>
            <person name="LaButti K.M."/>
            <person name="Lechner B.E."/>
            <person name="Liimatainen K."/>
            <person name="Lipzen A."/>
            <person name="Lukacs Z."/>
            <person name="Mihaltcheva S."/>
            <person name="Morgado L.N."/>
            <person name="Niskanen T."/>
            <person name="Noordeloos M.E."/>
            <person name="Ohm R.A."/>
            <person name="Ortiz-Santana B."/>
            <person name="Ovrebo C."/>
            <person name="Racz N."/>
            <person name="Riley R."/>
            <person name="Savchenko A."/>
            <person name="Shiryaev A."/>
            <person name="Soop K."/>
            <person name="Spirin V."/>
            <person name="Szebenyi C."/>
            <person name="Tomsovsky M."/>
            <person name="Tulloss R.E."/>
            <person name="Uehling J."/>
            <person name="Grigoriev I.V."/>
            <person name="Vagvolgyi C."/>
            <person name="Papp T."/>
            <person name="Martin F.M."/>
            <person name="Miettinen O."/>
            <person name="Hibbett D.S."/>
            <person name="Nagy L.G."/>
        </authorList>
    </citation>
    <scope>NUCLEOTIDE SEQUENCE [LARGE SCALE GENOMIC DNA]</scope>
    <source>
        <strain evidence="1 2">NL-1719</strain>
    </source>
</reference>
<keyword evidence="2" id="KW-1185">Reference proteome</keyword>
<gene>
    <name evidence="1" type="ORF">BDN72DRAFT_862214</name>
</gene>
<accession>A0ACD3ACC2</accession>
<evidence type="ECO:0000313" key="2">
    <source>
        <dbReference type="Proteomes" id="UP000308600"/>
    </source>
</evidence>
<sequence>MRFTFYAALALSFVSAAFALPSAGGNAVGIENAIKSLDTQVAAMGSTIQTFNGSVNVAFTIHSDAVELIKALAAAASVVKACLTDRNSKGTSSIADAEGGLIDQELAALAAKVQLVLQGLIDKRRVFGGTSILFSTAPDSPEVVGVRISGVIGLVLADLNSLDASVAVFGDALLILLPPKFHDSCKAIFLSVSIQFKAAIKVYSA</sequence>